<dbReference type="OrthoDB" id="9790406at2"/>
<evidence type="ECO:0000313" key="2">
    <source>
        <dbReference type="EMBL" id="SFZ74387.1"/>
    </source>
</evidence>
<keyword evidence="3" id="KW-1185">Reference proteome</keyword>
<gene>
    <name evidence="2" type="ORF">SAMN02745887_01234</name>
</gene>
<sequence length="181" mass="20014">MSQSLMPLRRGSAPQVEPIEQPQYLTFRLGAEVYALEILHIKEIIEYGGLTEVPLMPRFLRGVINLRGAVVPVIDLAVRFGRPATEIGRRSCIVIVEVEYADGWHDLGVIVDAVDEVLELRPDDIEPAPAFGAQLRAEFIRGMGKLDGRFVIVLALEHVLSISEMAELAGVDSLLDAETER</sequence>
<dbReference type="RefSeq" id="WP_072427766.1">
    <property type="nucleotide sequence ID" value="NZ_FPKR01000004.1"/>
</dbReference>
<reference evidence="2 3" key="1">
    <citation type="submission" date="2016-11" db="EMBL/GenBank/DDBJ databases">
        <authorList>
            <person name="Jaros S."/>
            <person name="Januszkiewicz K."/>
            <person name="Wedrychowicz H."/>
        </authorList>
    </citation>
    <scope>NUCLEOTIDE SEQUENCE [LARGE SCALE GENOMIC DNA]</scope>
    <source>
        <strain evidence="2 3">DSM 18899</strain>
    </source>
</reference>
<dbReference type="Proteomes" id="UP000186513">
    <property type="component" value="Unassembled WGS sequence"/>
</dbReference>
<evidence type="ECO:0000259" key="1">
    <source>
        <dbReference type="PROSITE" id="PS50851"/>
    </source>
</evidence>
<proteinExistence type="predicted"/>
<dbReference type="PANTHER" id="PTHR22617:SF41">
    <property type="entry name" value="CHEMOTAXIS SIGNAL TRANSDUCTION SYSTEM ADAPTOR PROTEIN CHEW"/>
    <property type="match status" value="1"/>
</dbReference>
<dbReference type="Gene3D" id="2.40.50.180">
    <property type="entry name" value="CheA-289, Domain 4"/>
    <property type="match status" value="1"/>
</dbReference>
<dbReference type="STRING" id="1121279.SAMN02745887_01234"/>
<dbReference type="EMBL" id="FPKR01000004">
    <property type="protein sequence ID" value="SFZ74387.1"/>
    <property type="molecule type" value="Genomic_DNA"/>
</dbReference>
<feature type="domain" description="CheW-like" evidence="1">
    <location>
        <begin position="21"/>
        <end position="165"/>
    </location>
</feature>
<dbReference type="SUPFAM" id="SSF50341">
    <property type="entry name" value="CheW-like"/>
    <property type="match status" value="1"/>
</dbReference>
<dbReference type="PANTHER" id="PTHR22617">
    <property type="entry name" value="CHEMOTAXIS SENSOR HISTIDINE KINASE-RELATED"/>
    <property type="match status" value="1"/>
</dbReference>
<dbReference type="GO" id="GO:0006935">
    <property type="term" value="P:chemotaxis"/>
    <property type="evidence" value="ECO:0007669"/>
    <property type="project" value="InterPro"/>
</dbReference>
<dbReference type="CDD" id="cd00732">
    <property type="entry name" value="CheW"/>
    <property type="match status" value="1"/>
</dbReference>
<dbReference type="AlphaFoldDB" id="A0A1K2HC88"/>
<dbReference type="Gene3D" id="2.30.30.40">
    <property type="entry name" value="SH3 Domains"/>
    <property type="match status" value="1"/>
</dbReference>
<protein>
    <submittedName>
        <fullName evidence="2">Purine-binding chemotaxis protein CheW</fullName>
    </submittedName>
</protein>
<dbReference type="PROSITE" id="PS50851">
    <property type="entry name" value="CHEW"/>
    <property type="match status" value="1"/>
</dbReference>
<name>A0A1K2HC88_9NEIS</name>
<dbReference type="GO" id="GO:0005829">
    <property type="term" value="C:cytosol"/>
    <property type="evidence" value="ECO:0007669"/>
    <property type="project" value="TreeGrafter"/>
</dbReference>
<dbReference type="SMART" id="SM00260">
    <property type="entry name" value="CheW"/>
    <property type="match status" value="1"/>
</dbReference>
<dbReference type="InterPro" id="IPR039315">
    <property type="entry name" value="CheW"/>
</dbReference>
<dbReference type="InterPro" id="IPR036061">
    <property type="entry name" value="CheW-like_dom_sf"/>
</dbReference>
<evidence type="ECO:0000313" key="3">
    <source>
        <dbReference type="Proteomes" id="UP000186513"/>
    </source>
</evidence>
<organism evidence="2 3">
    <name type="scientific">Chitinimonas taiwanensis DSM 18899</name>
    <dbReference type="NCBI Taxonomy" id="1121279"/>
    <lineage>
        <taxon>Bacteria</taxon>
        <taxon>Pseudomonadati</taxon>
        <taxon>Pseudomonadota</taxon>
        <taxon>Betaproteobacteria</taxon>
        <taxon>Neisseriales</taxon>
        <taxon>Chitinibacteraceae</taxon>
        <taxon>Chitinimonas</taxon>
    </lineage>
</organism>
<accession>A0A1K2HC88</accession>
<dbReference type="Pfam" id="PF01584">
    <property type="entry name" value="CheW"/>
    <property type="match status" value="1"/>
</dbReference>
<dbReference type="InterPro" id="IPR002545">
    <property type="entry name" value="CheW-lke_dom"/>
</dbReference>
<dbReference type="GO" id="GO:0007165">
    <property type="term" value="P:signal transduction"/>
    <property type="evidence" value="ECO:0007669"/>
    <property type="project" value="InterPro"/>
</dbReference>